<comment type="caution">
    <text evidence="2">The sequence shown here is derived from an EMBL/GenBank/DDBJ whole genome shotgun (WGS) entry which is preliminary data.</text>
</comment>
<feature type="compositionally biased region" description="Polar residues" evidence="1">
    <location>
        <begin position="8"/>
        <end position="18"/>
    </location>
</feature>
<accession>U5DGW8</accession>
<keyword evidence="3" id="KW-1185">Reference proteome</keyword>
<evidence type="ECO:0000313" key="3">
    <source>
        <dbReference type="Proteomes" id="UP000016960"/>
    </source>
</evidence>
<organism evidence="2 3">
    <name type="scientific">Rubidibacter lacunae KORDI 51-2</name>
    <dbReference type="NCBI Taxonomy" id="582515"/>
    <lineage>
        <taxon>Bacteria</taxon>
        <taxon>Bacillati</taxon>
        <taxon>Cyanobacteriota</taxon>
        <taxon>Cyanophyceae</taxon>
        <taxon>Oscillatoriophycideae</taxon>
        <taxon>Chroococcales</taxon>
        <taxon>Aphanothecaceae</taxon>
        <taxon>Rubidibacter</taxon>
    </lineage>
</organism>
<evidence type="ECO:0000256" key="1">
    <source>
        <dbReference type="SAM" id="MobiDB-lite"/>
    </source>
</evidence>
<reference evidence="2 3" key="1">
    <citation type="submission" date="2013-05" db="EMBL/GenBank/DDBJ databases">
        <title>Draft genome sequence of Rubidibacter lacunae KORDI 51-2.</title>
        <authorList>
            <person name="Choi D.H."/>
            <person name="Noh J.H."/>
            <person name="Kwon K.-K."/>
            <person name="Lee J.-H."/>
            <person name="Ryu J.-Y."/>
        </authorList>
    </citation>
    <scope>NUCLEOTIDE SEQUENCE [LARGE SCALE GENOMIC DNA]</scope>
    <source>
        <strain evidence="2 3">KORDI 51-2</strain>
    </source>
</reference>
<proteinExistence type="predicted"/>
<evidence type="ECO:0000313" key="2">
    <source>
        <dbReference type="EMBL" id="ERN39804.1"/>
    </source>
</evidence>
<name>U5DGW8_9CHRO</name>
<dbReference type="InParanoid" id="U5DGW8"/>
<protein>
    <submittedName>
        <fullName evidence="2">Uncharacterized protein</fullName>
    </submittedName>
</protein>
<feature type="non-terminal residue" evidence="2">
    <location>
        <position position="24"/>
    </location>
</feature>
<sequence length="24" mass="2688">MCPIKRNPTLQTTSNSDILPTLML</sequence>
<dbReference type="Proteomes" id="UP000016960">
    <property type="component" value="Unassembled WGS sequence"/>
</dbReference>
<dbReference type="EMBL" id="ASSJ01000097">
    <property type="protein sequence ID" value="ERN39804.1"/>
    <property type="molecule type" value="Genomic_DNA"/>
</dbReference>
<gene>
    <name evidence="2" type="ORF">KR51_00037830</name>
</gene>
<feature type="region of interest" description="Disordered" evidence="1">
    <location>
        <begin position="1"/>
        <end position="24"/>
    </location>
</feature>
<dbReference type="AlphaFoldDB" id="U5DGW8"/>